<dbReference type="AlphaFoldDB" id="A0A2S7MX34"/>
<keyword evidence="2" id="KW-1185">Reference proteome</keyword>
<evidence type="ECO:0000313" key="2">
    <source>
        <dbReference type="Proteomes" id="UP000239663"/>
    </source>
</evidence>
<name>A0A2S7MX34_9BACI</name>
<sequence>MTVNYQYYPKNNRLPDFLECVVEVFSEMTITIASTNKRYKSNDILEECKEGLLQLGYKVEGNHNVDGKYIEVPVLFGRNNVLEKSFRADAYNEELRSVIEVEAGRGVLNNQFLKDLFQACMMQDVEYLTIAVLNEYRTTNRLNYNFEEVCKFFDALYSSDRLKLPLKGILIVGYDTPIVEVIEELPGKITE</sequence>
<accession>A0A2S7MX34</accession>
<dbReference type="RefSeq" id="WP_104850299.1">
    <property type="nucleotide sequence ID" value="NZ_PKOZ01000011.1"/>
</dbReference>
<reference evidence="1 2" key="1">
    <citation type="submission" date="2017-12" db="EMBL/GenBank/DDBJ databases">
        <title>Taxonomic description and draft genome of Pradoshia cofamensis Gen. nov., sp. nov., a thermotolerant bacillale isolated from anterior gut of earthworm Eisenia fetida.</title>
        <authorList>
            <person name="Saha T."/>
            <person name="Chakraborty R."/>
        </authorList>
    </citation>
    <scope>NUCLEOTIDE SEQUENCE [LARGE SCALE GENOMIC DNA]</scope>
    <source>
        <strain evidence="1 2">EAG3</strain>
    </source>
</reference>
<dbReference type="Proteomes" id="UP000239663">
    <property type="component" value="Unassembled WGS sequence"/>
</dbReference>
<comment type="caution">
    <text evidence="1">The sequence shown here is derived from an EMBL/GenBank/DDBJ whole genome shotgun (WGS) entry which is preliminary data.</text>
</comment>
<proteinExistence type="predicted"/>
<protein>
    <submittedName>
        <fullName evidence="1">Uncharacterized protein</fullName>
    </submittedName>
</protein>
<dbReference type="EMBL" id="PKOZ01000011">
    <property type="protein sequence ID" value="PQD94298.1"/>
    <property type="molecule type" value="Genomic_DNA"/>
</dbReference>
<dbReference type="OrthoDB" id="2087554at2"/>
<gene>
    <name evidence="1" type="ORF">CYL18_14765</name>
</gene>
<evidence type="ECO:0000313" key="1">
    <source>
        <dbReference type="EMBL" id="PQD94298.1"/>
    </source>
</evidence>
<organism evidence="1 2">
    <name type="scientific">Pradoshia eiseniae</name>
    <dbReference type="NCBI Taxonomy" id="2064768"/>
    <lineage>
        <taxon>Bacteria</taxon>
        <taxon>Bacillati</taxon>
        <taxon>Bacillota</taxon>
        <taxon>Bacilli</taxon>
        <taxon>Bacillales</taxon>
        <taxon>Bacillaceae</taxon>
        <taxon>Pradoshia</taxon>
    </lineage>
</organism>